<sequence>MENEIMTQVLMFATVISPFVAGLLEVIKRLAALPKNFIPLIAVVIGVILGAVAYPFTEMDGTMRLWAGAGAGLSATGLFELVQRRDGRTTKIKEDA</sequence>
<feature type="transmembrane region" description="Helical" evidence="1">
    <location>
        <begin position="63"/>
        <end position="82"/>
    </location>
</feature>
<reference evidence="2 3" key="2">
    <citation type="submission" date="2014-05" db="EMBL/GenBank/DDBJ databases">
        <title>Draft genome sequence of Halobacillus karajensis HK-03.</title>
        <authorList>
            <person name="Khelaifia S."/>
            <person name="Croce O."/>
            <person name="Lagier J.C."/>
            <person name="Raoult D."/>
        </authorList>
    </citation>
    <scope>NUCLEOTIDE SEQUENCE [LARGE SCALE GENOMIC DNA]</scope>
    <source>
        <strain evidence="2 3">HD-03</strain>
    </source>
</reference>
<dbReference type="Proteomes" id="UP000028868">
    <property type="component" value="Unassembled WGS sequence"/>
</dbReference>
<dbReference type="Pfam" id="PF06946">
    <property type="entry name" value="Phage_holin_5_1"/>
    <property type="match status" value="1"/>
</dbReference>
<evidence type="ECO:0000256" key="1">
    <source>
        <dbReference type="SAM" id="Phobius"/>
    </source>
</evidence>
<keyword evidence="1" id="KW-0812">Transmembrane</keyword>
<comment type="caution">
    <text evidence="2">The sequence shown here is derived from an EMBL/GenBank/DDBJ whole genome shotgun (WGS) entry which is preliminary data.</text>
</comment>
<keyword evidence="1" id="KW-0472">Membrane</keyword>
<name>A0A024P3V3_9BACI</name>
<evidence type="ECO:0000313" key="2">
    <source>
        <dbReference type="EMBL" id="CDQ23684.1"/>
    </source>
</evidence>
<gene>
    <name evidence="2" type="ORF">BN983_01935</name>
</gene>
<organism evidence="2 3">
    <name type="scientific">Halobacillus karajensis</name>
    <dbReference type="NCBI Taxonomy" id="195088"/>
    <lineage>
        <taxon>Bacteria</taxon>
        <taxon>Bacillati</taxon>
        <taxon>Bacillota</taxon>
        <taxon>Bacilli</taxon>
        <taxon>Bacillales</taxon>
        <taxon>Bacillaceae</taxon>
        <taxon>Halobacillus</taxon>
    </lineage>
</organism>
<keyword evidence="3" id="KW-1185">Reference proteome</keyword>
<dbReference type="AlphaFoldDB" id="A0A024P3V3"/>
<feature type="transmembrane region" description="Helical" evidence="1">
    <location>
        <begin position="36"/>
        <end position="57"/>
    </location>
</feature>
<dbReference type="EMBL" id="CCDI010000002">
    <property type="protein sequence ID" value="CDQ23684.1"/>
    <property type="molecule type" value="Genomic_DNA"/>
</dbReference>
<accession>A0A024P3V3</accession>
<reference evidence="3" key="1">
    <citation type="submission" date="2014-03" db="EMBL/GenBank/DDBJ databases">
        <authorList>
            <person name="Urmite Genomes U."/>
        </authorList>
    </citation>
    <scope>NUCLEOTIDE SEQUENCE [LARGE SCALE GENOMIC DNA]</scope>
    <source>
        <strain evidence="3">HD-03</strain>
    </source>
</reference>
<protein>
    <submittedName>
        <fullName evidence="2">Phage holin</fullName>
    </submittedName>
</protein>
<evidence type="ECO:0000313" key="3">
    <source>
        <dbReference type="Proteomes" id="UP000028868"/>
    </source>
</evidence>
<feature type="transmembrane region" description="Helical" evidence="1">
    <location>
        <begin position="6"/>
        <end position="24"/>
    </location>
</feature>
<dbReference type="RefSeq" id="WP_392387200.1">
    <property type="nucleotide sequence ID" value="NZ_CCDH010000003.1"/>
</dbReference>
<proteinExistence type="predicted"/>
<keyword evidence="1" id="KW-1133">Transmembrane helix</keyword>
<dbReference type="InterPro" id="IPR009708">
    <property type="entry name" value="Phage_A118_holin/antiholin"/>
</dbReference>